<comment type="caution">
    <text evidence="2">The sequence shown here is derived from an EMBL/GenBank/DDBJ whole genome shotgun (WGS) entry which is preliminary data.</text>
</comment>
<name>A0AAN7SY85_9EURO</name>
<gene>
    <name evidence="2" type="ORF">LTR05_006346</name>
</gene>
<evidence type="ECO:0000313" key="2">
    <source>
        <dbReference type="EMBL" id="KAK5083840.1"/>
    </source>
</evidence>
<evidence type="ECO:0000256" key="1">
    <source>
        <dbReference type="SAM" id="MobiDB-lite"/>
    </source>
</evidence>
<protein>
    <submittedName>
        <fullName evidence="2">Uncharacterized protein</fullName>
    </submittedName>
</protein>
<feature type="region of interest" description="Disordered" evidence="1">
    <location>
        <begin position="1"/>
        <end position="36"/>
    </location>
</feature>
<accession>A0AAN7SY85</accession>
<feature type="compositionally biased region" description="Basic and acidic residues" evidence="1">
    <location>
        <begin position="167"/>
        <end position="176"/>
    </location>
</feature>
<sequence length="242" mass="28145">MTISTSTGRALRPSTPELGYYSSPATTPTASPLPRRATMARTVSWAASEGARDPLGDEKEVMRTFHKHVKHCDTCYRNLTSWHSGNGLCSRGHNYVIDMLPYFFCKSGKPYSLIDRTRKNEQTRVLVPVEYRHVSTLFEALEGGYNTNASRQSRPKPIVHHTQPDVSHYESRRPERPNLQIPYERYTSSRHTPRSAERYHEDRRYYEPRSRGSLYHEDERRRHRYSGEGIYASVPRSPRHHL</sequence>
<keyword evidence="3" id="KW-1185">Reference proteome</keyword>
<dbReference type="EMBL" id="JAVRRJ010000006">
    <property type="protein sequence ID" value="KAK5083840.1"/>
    <property type="molecule type" value="Genomic_DNA"/>
</dbReference>
<organism evidence="2 3">
    <name type="scientific">Lithohypha guttulata</name>
    <dbReference type="NCBI Taxonomy" id="1690604"/>
    <lineage>
        <taxon>Eukaryota</taxon>
        <taxon>Fungi</taxon>
        <taxon>Dikarya</taxon>
        <taxon>Ascomycota</taxon>
        <taxon>Pezizomycotina</taxon>
        <taxon>Eurotiomycetes</taxon>
        <taxon>Chaetothyriomycetidae</taxon>
        <taxon>Chaetothyriales</taxon>
        <taxon>Trichomeriaceae</taxon>
        <taxon>Lithohypha</taxon>
    </lineage>
</organism>
<feature type="compositionally biased region" description="Basic and acidic residues" evidence="1">
    <location>
        <begin position="194"/>
        <end position="220"/>
    </location>
</feature>
<feature type="region of interest" description="Disordered" evidence="1">
    <location>
        <begin position="146"/>
        <end position="220"/>
    </location>
</feature>
<dbReference type="Proteomes" id="UP001309876">
    <property type="component" value="Unassembled WGS sequence"/>
</dbReference>
<dbReference type="AlphaFoldDB" id="A0AAN7SY85"/>
<reference evidence="2 3" key="1">
    <citation type="submission" date="2023-08" db="EMBL/GenBank/DDBJ databases">
        <title>Black Yeasts Isolated from many extreme environments.</title>
        <authorList>
            <person name="Coleine C."/>
            <person name="Stajich J.E."/>
            <person name="Selbmann L."/>
        </authorList>
    </citation>
    <scope>NUCLEOTIDE SEQUENCE [LARGE SCALE GENOMIC DNA]</scope>
    <source>
        <strain evidence="2 3">CCFEE 5910</strain>
    </source>
</reference>
<evidence type="ECO:0000313" key="3">
    <source>
        <dbReference type="Proteomes" id="UP001309876"/>
    </source>
</evidence>
<feature type="compositionally biased region" description="Low complexity" evidence="1">
    <location>
        <begin position="22"/>
        <end position="36"/>
    </location>
</feature>
<proteinExistence type="predicted"/>